<dbReference type="GO" id="GO:0050821">
    <property type="term" value="P:protein stabilization"/>
    <property type="evidence" value="ECO:0007669"/>
    <property type="project" value="EnsemblFungi"/>
</dbReference>
<dbReference type="InterPro" id="IPR041546">
    <property type="entry name" value="ClpA/ClpB_AAA_lid"/>
</dbReference>
<dbReference type="CDD" id="cd00009">
    <property type="entry name" value="AAA"/>
    <property type="match status" value="1"/>
</dbReference>
<dbReference type="PANTHER" id="PTHR11638">
    <property type="entry name" value="ATP-DEPENDENT CLP PROTEASE"/>
    <property type="match status" value="1"/>
</dbReference>
<dbReference type="InterPro" id="IPR001270">
    <property type="entry name" value="ClpA/B"/>
</dbReference>
<dbReference type="FunCoup" id="H2AYR2">
    <property type="interactions" value="237"/>
</dbReference>
<dbReference type="STRING" id="1071382.H2AYR2"/>
<dbReference type="AlphaFoldDB" id="H2AYR2"/>
<dbReference type="PROSITE" id="PS00871">
    <property type="entry name" value="CLPAB_2"/>
    <property type="match status" value="1"/>
</dbReference>
<gene>
    <name evidence="11" type="primary">KAFR0H00590</name>
    <name evidence="11" type="ORF">KAFR_0H00590</name>
</gene>
<keyword evidence="5 6" id="KW-0143">Chaperone</keyword>
<comment type="similarity">
    <text evidence="1 6">Belongs to the ClpA/ClpB family.</text>
</comment>
<dbReference type="GO" id="GO:0016887">
    <property type="term" value="F:ATP hydrolysis activity"/>
    <property type="evidence" value="ECO:0007669"/>
    <property type="project" value="EnsemblFungi"/>
</dbReference>
<dbReference type="PANTHER" id="PTHR11638:SF176">
    <property type="entry name" value="HEAT SHOCK PROTEIN 78, MITOCHONDRIAL"/>
    <property type="match status" value="1"/>
</dbReference>
<protein>
    <recommendedName>
        <fullName evidence="13">Clp R domain-containing protein</fullName>
    </recommendedName>
</protein>
<dbReference type="GO" id="GO:0034605">
    <property type="term" value="P:cellular response to heat"/>
    <property type="evidence" value="ECO:0007669"/>
    <property type="project" value="EnsemblFungi"/>
</dbReference>
<keyword evidence="4 6" id="KW-0067">ATP-binding</keyword>
<dbReference type="InterPro" id="IPR027417">
    <property type="entry name" value="P-loop_NTPase"/>
</dbReference>
<dbReference type="GO" id="GO:0043335">
    <property type="term" value="P:protein unfolding"/>
    <property type="evidence" value="ECO:0007669"/>
    <property type="project" value="EnsemblFungi"/>
</dbReference>
<evidence type="ECO:0000313" key="12">
    <source>
        <dbReference type="Proteomes" id="UP000005220"/>
    </source>
</evidence>
<dbReference type="InterPro" id="IPR019489">
    <property type="entry name" value="Clp_ATPase_C"/>
</dbReference>
<keyword evidence="3 6" id="KW-0547">Nucleotide-binding</keyword>
<dbReference type="EMBL" id="HE650828">
    <property type="protein sequence ID" value="CCF59468.1"/>
    <property type="molecule type" value="Genomic_DNA"/>
</dbReference>
<dbReference type="SUPFAM" id="SSF52540">
    <property type="entry name" value="P-loop containing nucleoside triphosphate hydrolases"/>
    <property type="match status" value="2"/>
</dbReference>
<name>H2AYR2_KAZAF</name>
<dbReference type="KEGG" id="kaf:KAFR_0H00590"/>
<dbReference type="Pfam" id="PF07724">
    <property type="entry name" value="AAA_2"/>
    <property type="match status" value="1"/>
</dbReference>
<feature type="domain" description="Clp ATPase C-terminal" evidence="10">
    <location>
        <begin position="768"/>
        <end position="858"/>
    </location>
</feature>
<dbReference type="PRINTS" id="PR00300">
    <property type="entry name" value="CLPPROTEASEA"/>
</dbReference>
<evidence type="ECO:0000259" key="10">
    <source>
        <dbReference type="SMART" id="SM01086"/>
    </source>
</evidence>
<feature type="domain" description="AAA+ ATPase" evidence="9">
    <location>
        <begin position="589"/>
        <end position="728"/>
    </location>
</feature>
<dbReference type="InterPro" id="IPR003959">
    <property type="entry name" value="ATPase_AAA_core"/>
</dbReference>
<dbReference type="CDD" id="cd19499">
    <property type="entry name" value="RecA-like_ClpB_Hsp104-like"/>
    <property type="match status" value="1"/>
</dbReference>
<dbReference type="InterPro" id="IPR003593">
    <property type="entry name" value="AAA+_ATPase"/>
</dbReference>
<feature type="compositionally biased region" description="Basic and acidic residues" evidence="8">
    <location>
        <begin position="501"/>
        <end position="513"/>
    </location>
</feature>
<dbReference type="GeneID" id="13887465"/>
<dbReference type="FunFam" id="1.10.8.60:FF:000017">
    <property type="entry name" value="ATP-dependent chaperone ClpB"/>
    <property type="match status" value="1"/>
</dbReference>
<keyword evidence="2" id="KW-0677">Repeat</keyword>
<dbReference type="PROSITE" id="PS00870">
    <property type="entry name" value="CLPAB_1"/>
    <property type="match status" value="1"/>
</dbReference>
<dbReference type="InterPro" id="IPR028299">
    <property type="entry name" value="ClpA/B_CS2"/>
</dbReference>
<feature type="region of interest" description="Disordered" evidence="8">
    <location>
        <begin position="496"/>
        <end position="520"/>
    </location>
</feature>
<evidence type="ECO:0000256" key="3">
    <source>
        <dbReference type="ARBA" id="ARBA00022741"/>
    </source>
</evidence>
<evidence type="ECO:0000256" key="8">
    <source>
        <dbReference type="SAM" id="MobiDB-lite"/>
    </source>
</evidence>
<dbReference type="OrthoDB" id="47330at2759"/>
<evidence type="ECO:0000313" key="11">
    <source>
        <dbReference type="EMBL" id="CCF59468.1"/>
    </source>
</evidence>
<dbReference type="GO" id="GO:0005524">
    <property type="term" value="F:ATP binding"/>
    <property type="evidence" value="ECO:0007669"/>
    <property type="project" value="UniProtKB-KW"/>
</dbReference>
<evidence type="ECO:0000256" key="6">
    <source>
        <dbReference type="RuleBase" id="RU004432"/>
    </source>
</evidence>
<feature type="domain" description="AAA+ ATPase" evidence="9">
    <location>
        <begin position="190"/>
        <end position="333"/>
    </location>
</feature>
<dbReference type="GO" id="GO:0005759">
    <property type="term" value="C:mitochondrial matrix"/>
    <property type="evidence" value="ECO:0007669"/>
    <property type="project" value="EnsemblFungi"/>
</dbReference>
<evidence type="ECO:0000256" key="4">
    <source>
        <dbReference type="ARBA" id="ARBA00022840"/>
    </source>
</evidence>
<dbReference type="HOGENOM" id="CLU_005070_4_0_1"/>
<evidence type="ECO:0000256" key="7">
    <source>
        <dbReference type="SAM" id="Coils"/>
    </source>
</evidence>
<evidence type="ECO:0000256" key="1">
    <source>
        <dbReference type="ARBA" id="ARBA00008675"/>
    </source>
</evidence>
<organism evidence="11 12">
    <name type="scientific">Kazachstania africana (strain ATCC 22294 / BCRC 22015 / CBS 2517 / CECT 1963 / NBRC 1671 / NRRL Y-8276)</name>
    <name type="common">Yeast</name>
    <name type="synonym">Kluyveromyces africanus</name>
    <dbReference type="NCBI Taxonomy" id="1071382"/>
    <lineage>
        <taxon>Eukaryota</taxon>
        <taxon>Fungi</taxon>
        <taxon>Dikarya</taxon>
        <taxon>Ascomycota</taxon>
        <taxon>Saccharomycotina</taxon>
        <taxon>Saccharomycetes</taxon>
        <taxon>Saccharomycetales</taxon>
        <taxon>Saccharomycetaceae</taxon>
        <taxon>Kazachstania</taxon>
    </lineage>
</organism>
<dbReference type="SMART" id="SM00382">
    <property type="entry name" value="AAA"/>
    <property type="match status" value="2"/>
</dbReference>
<evidence type="ECO:0008006" key="13">
    <source>
        <dbReference type="Google" id="ProtNLM"/>
    </source>
</evidence>
<dbReference type="GO" id="GO:0051787">
    <property type="term" value="F:misfolded protein binding"/>
    <property type="evidence" value="ECO:0007669"/>
    <property type="project" value="EnsemblFungi"/>
</dbReference>
<dbReference type="RefSeq" id="XP_003958603.1">
    <property type="nucleotide sequence ID" value="XM_003958554.1"/>
</dbReference>
<dbReference type="SMART" id="SM01086">
    <property type="entry name" value="ClpB_D2-small"/>
    <property type="match status" value="1"/>
</dbReference>
<sequence length="874" mass="99169">MSLTFGTVRDPYLRASPVIAIYIYIYMDRDIKITWTGWIKELELAITRRYHITFRHIYPLLRNTFFMLRRTSSSLYRSNKILSRAYSYSRLLSAPPRTNSNPVANIHNVGFSGLAVPDITNAHVLQSRPAIVRPLISRNYVQIRMDPNAKPSLSKYATNLTELAKQGKLDPIVGRDEEISRAIQILSRRTKNNPCIIGRAGVGKSSLVEGLAQRIVREEVPDSLKGKSLYNLELSSLIAGAKYRGEFEERLKGVLDDVDDQVIIFIDEVHMLLGLGSNGGAGGAMDASNILKPRLAKGLRCISATTLDEYKIIEKDPALARRFQPIILNEPTVPDTISILRGLKERYEVHHGVRITDAALVSAAVLSNRYINDRFLPDKAIDLVDEACAVLRLQHESKPDAIQRLDRHVMKIQIELESLKKETDVLSIERREALEKELDSKKQELNRLTKIWDEEKLEIESIKSHKADLEKAKIDLEKAQRGGDYTRASELRYSRIPQLEKQIEDSNKKDKSDTSQNLLHDSVTSDDISKVLARMTGIPTETVMKGDKDRLLYMEDSIKKRVVGQDEAISAISDAVRLQRAGLTSEKRPIASFMFLGPTGTGKTELTKALAQFLFDNESNVIRFDMSEFQEKHTVSRLIGAPPGYVLSESGGQLTEAVRRKPYAVVLFDEFEKAHPDVSKLLLQVLDEGKLTDSLGHQVDFRNTIIVMTSNIGQDILLSDKTLSKNDENSDSGKIDPEIKTQVIEEMKRHYPPEFINRIDDILVFNRLSKEVLRSIVKIRIAEIQERLNEKRMKLELTPDSEAWLTEHGYDQFYGARPLNRLIHKEILNPMATFLLKGQIRPKETVRVIVNEQSKLVVQPNHSEGEVVDREEEK</sequence>
<dbReference type="Pfam" id="PF17871">
    <property type="entry name" value="AAA_lid_9"/>
    <property type="match status" value="1"/>
</dbReference>
<evidence type="ECO:0000256" key="2">
    <source>
        <dbReference type="ARBA" id="ARBA00022737"/>
    </source>
</evidence>
<dbReference type="Gene3D" id="3.40.50.300">
    <property type="entry name" value="P-loop containing nucleotide triphosphate hydrolases"/>
    <property type="match status" value="3"/>
</dbReference>
<dbReference type="Proteomes" id="UP000005220">
    <property type="component" value="Chromosome 8"/>
</dbReference>
<dbReference type="Pfam" id="PF10431">
    <property type="entry name" value="ClpB_D2-small"/>
    <property type="match status" value="1"/>
</dbReference>
<dbReference type="GO" id="GO:0042026">
    <property type="term" value="P:protein refolding"/>
    <property type="evidence" value="ECO:0007669"/>
    <property type="project" value="EnsemblFungi"/>
</dbReference>
<accession>H2AYR2</accession>
<reference evidence="11 12" key="1">
    <citation type="journal article" date="2011" name="Proc. Natl. Acad. Sci. U.S.A.">
        <title>Evolutionary erosion of yeast sex chromosomes by mating-type switching accidents.</title>
        <authorList>
            <person name="Gordon J.L."/>
            <person name="Armisen D."/>
            <person name="Proux-Wera E."/>
            <person name="Oheigeartaigh S.S."/>
            <person name="Byrne K.P."/>
            <person name="Wolfe K.H."/>
        </authorList>
    </citation>
    <scope>NUCLEOTIDE SEQUENCE [LARGE SCALE GENOMIC DNA]</scope>
    <source>
        <strain evidence="12">ATCC 22294 / BCRC 22015 / CBS 2517 / CECT 1963 / NBRC 1671 / NRRL Y-8276</strain>
    </source>
</reference>
<evidence type="ECO:0000256" key="5">
    <source>
        <dbReference type="ARBA" id="ARBA00023186"/>
    </source>
</evidence>
<feature type="coiled-coil region" evidence="7">
    <location>
        <begin position="402"/>
        <end position="482"/>
    </location>
</feature>
<dbReference type="eggNOG" id="KOG1051">
    <property type="taxonomic scope" value="Eukaryota"/>
</dbReference>
<dbReference type="InterPro" id="IPR018368">
    <property type="entry name" value="ClpA/B_CS1"/>
</dbReference>
<dbReference type="FunFam" id="3.40.50.300:FF:000120">
    <property type="entry name" value="ATP-dependent chaperone ClpB"/>
    <property type="match status" value="1"/>
</dbReference>
<proteinExistence type="inferred from homology"/>
<dbReference type="InterPro" id="IPR050130">
    <property type="entry name" value="ClpA_ClpB"/>
</dbReference>
<dbReference type="Pfam" id="PF00004">
    <property type="entry name" value="AAA"/>
    <property type="match status" value="1"/>
</dbReference>
<dbReference type="Gene3D" id="1.10.8.60">
    <property type="match status" value="1"/>
</dbReference>
<evidence type="ECO:0000259" key="9">
    <source>
        <dbReference type="SMART" id="SM00382"/>
    </source>
</evidence>
<keyword evidence="12" id="KW-1185">Reference proteome</keyword>
<dbReference type="FunFam" id="3.40.50.300:FF:000025">
    <property type="entry name" value="ATP-dependent Clp protease subunit"/>
    <property type="match status" value="1"/>
</dbReference>
<dbReference type="InParanoid" id="H2AYR2"/>
<keyword evidence="7" id="KW-0175">Coiled coil</keyword>